<sequence>MTSQINALQGSQTPRIFSQPASRVSSAGVEAVELAASAGLFLDRWQQYALDVALSERADGKWAAFEVAAVIARQNGKGSILEARELAGLFLFGEQLILHSAHEFKTASEAFLRIKALIDNTDDLRRRVSKIRTSHGDEGIELTTGQRLRFVARSTGSGRGFTGDCIILDEAYALPPAAVGALLPVLSSRPNPQLWYTSSAGHANSEVLRAVRDRGVKGDDPSLAYLEWSADPRLSSDDRTGWAQANPALGIRISEEHIEREYNAMPEAEFVRERLGIWDEAHGADSALAVEQWQQCFDGTSRPNDPVAFAVDVSPDGHGSIAVAGLNTQGKVHVEVVEHRPGTGWLPARLAELHQRWHPSCVVLDAGSSAGALLPELDRLRLQVDKVAGREAGQAAVAFAALVNEGNLRHIDQPNLNAAVGAAKRRMVGDLWAFGRRGSFVDISPLVACSLAAWGLAQNVGRAPQIIDPWNMEEGNE</sequence>
<proteinExistence type="predicted"/>
<dbReference type="EMBL" id="LR798244">
    <property type="protein sequence ID" value="CAB5217072.1"/>
    <property type="molecule type" value="Genomic_DNA"/>
</dbReference>
<dbReference type="Gene3D" id="3.40.50.300">
    <property type="entry name" value="P-loop containing nucleotide triphosphate hydrolases"/>
    <property type="match status" value="1"/>
</dbReference>
<dbReference type="InterPro" id="IPR005021">
    <property type="entry name" value="Terminase_largesu-like"/>
</dbReference>
<gene>
    <name evidence="1" type="ORF">UFOVP199_45</name>
</gene>
<name>A0A6J7WHV8_9CAUD</name>
<accession>A0A6J7WHV8</accession>
<dbReference type="PANTHER" id="PTHR41287">
    <property type="match status" value="1"/>
</dbReference>
<reference evidence="1" key="1">
    <citation type="submission" date="2020-05" db="EMBL/GenBank/DDBJ databases">
        <authorList>
            <person name="Chiriac C."/>
            <person name="Salcher M."/>
            <person name="Ghai R."/>
            <person name="Kavagutti S V."/>
        </authorList>
    </citation>
    <scope>NUCLEOTIDE SEQUENCE</scope>
</reference>
<organism evidence="1">
    <name type="scientific">uncultured Caudovirales phage</name>
    <dbReference type="NCBI Taxonomy" id="2100421"/>
    <lineage>
        <taxon>Viruses</taxon>
        <taxon>Duplodnaviria</taxon>
        <taxon>Heunggongvirae</taxon>
        <taxon>Uroviricota</taxon>
        <taxon>Caudoviricetes</taxon>
        <taxon>Peduoviridae</taxon>
        <taxon>Maltschvirus</taxon>
        <taxon>Maltschvirus maltsch</taxon>
    </lineage>
</organism>
<dbReference type="InterPro" id="IPR027417">
    <property type="entry name" value="P-loop_NTPase"/>
</dbReference>
<evidence type="ECO:0000313" key="1">
    <source>
        <dbReference type="EMBL" id="CAB5217072.1"/>
    </source>
</evidence>
<dbReference type="PANTHER" id="PTHR41287:SF1">
    <property type="entry name" value="PROTEIN YMFN"/>
    <property type="match status" value="1"/>
</dbReference>
<protein>
    <submittedName>
        <fullName evidence="1">COG4626 Phage terminase-like protein, large subunit</fullName>
    </submittedName>
</protein>